<reference evidence="2" key="1">
    <citation type="submission" date="2021-02" db="EMBL/GenBank/DDBJ databases">
        <authorList>
            <person name="Dougan E. K."/>
            <person name="Rhodes N."/>
            <person name="Thang M."/>
            <person name="Chan C."/>
        </authorList>
    </citation>
    <scope>NUCLEOTIDE SEQUENCE</scope>
</reference>
<feature type="domain" description="Integrase catalytic" evidence="1">
    <location>
        <begin position="575"/>
        <end position="683"/>
    </location>
</feature>
<dbReference type="AlphaFoldDB" id="A0A812ZIV9"/>
<accession>A0A812ZIV9</accession>
<organism evidence="2 3">
    <name type="scientific">Symbiodinium necroappetens</name>
    <dbReference type="NCBI Taxonomy" id="1628268"/>
    <lineage>
        <taxon>Eukaryota</taxon>
        <taxon>Sar</taxon>
        <taxon>Alveolata</taxon>
        <taxon>Dinophyceae</taxon>
        <taxon>Suessiales</taxon>
        <taxon>Symbiodiniaceae</taxon>
        <taxon>Symbiodinium</taxon>
    </lineage>
</organism>
<comment type="caution">
    <text evidence="2">The sequence shown here is derived from an EMBL/GenBank/DDBJ whole genome shotgun (WGS) entry which is preliminary data.</text>
</comment>
<dbReference type="OrthoDB" id="422540at2759"/>
<sequence>MGVDETATQDELYAQGPDGGFQIVHADCLDDDRSAVTDADIWFASLCTVGDAYVTSVLPMKLDDGIYSIQFEDEASMVIWSEYDGKLKALTTSQKKLANGQARRLLQNMEPEKRYEMQEAVSPSLSSSCFVIGDGMLAILAPSCPEQFWEKLRTSGPNHLVIRPSPEREWLQMACEAAEWQRMNGRAFLLMHSEQEQGCVEDNPSSEDVPGRRDQCKIRSRTFTPEDIDGLHQNQKAHQKNVYGLRQIQKAHQEHGGSLLPEVECFASTSEFFEVEEMASRLVKQKDYSMVSLEKFLVKFPKLYVKSRQSDMQGTCYLFGLYAHSAKYGATNSSRQLANFIRYLNELVCYQAKCQGLKHATWSSIALGVSAGSRPHKDHHNKVHSKNYIFGVGSYTGGELCFENEESQLSSSAKCSWKWAPQGARVVGESHDIKYKMMEFDPRRWHVPCKWTGKHIVISAFTSRAVDLASSGTLRELGELGFRLPQDNVVYMFDGSHREGVGQFSSVFAEEEDDQAEAANEDGDFELEPSVEQAEWETTVEEKQLVKKLHDNLGHPAPCEMARSLSPTSFATWLPGDPPEDVVGVDVIFLSALNRRATFPTLNVTDWGTSYQAVERLKSTEATHTWRTFMSVWCRTFGVPDVIVADLGSEFRGQFADLTSQAGTLIRHTATGSSWQAGKTERAGALARTPTSDPRRRLKLSCMPWSVPKTDVETVADFLLSDRLVTTFDCLDVFFPTII</sequence>
<dbReference type="GO" id="GO:0003676">
    <property type="term" value="F:nucleic acid binding"/>
    <property type="evidence" value="ECO:0007669"/>
    <property type="project" value="InterPro"/>
</dbReference>
<dbReference type="Gene3D" id="3.30.420.10">
    <property type="entry name" value="Ribonuclease H-like superfamily/Ribonuclease H"/>
    <property type="match status" value="1"/>
</dbReference>
<proteinExistence type="predicted"/>
<name>A0A812ZIV9_9DINO</name>
<keyword evidence="3" id="KW-1185">Reference proteome</keyword>
<gene>
    <name evidence="2" type="ORF">SNEC2469_LOCUS24677</name>
</gene>
<evidence type="ECO:0000259" key="1">
    <source>
        <dbReference type="PROSITE" id="PS50994"/>
    </source>
</evidence>
<dbReference type="EMBL" id="CAJNJA010047849">
    <property type="protein sequence ID" value="CAE7826965.1"/>
    <property type="molecule type" value="Genomic_DNA"/>
</dbReference>
<protein>
    <recommendedName>
        <fullName evidence="1">Integrase catalytic domain-containing protein</fullName>
    </recommendedName>
</protein>
<dbReference type="GO" id="GO:0015074">
    <property type="term" value="P:DNA integration"/>
    <property type="evidence" value="ECO:0007669"/>
    <property type="project" value="InterPro"/>
</dbReference>
<dbReference type="PROSITE" id="PS50994">
    <property type="entry name" value="INTEGRASE"/>
    <property type="match status" value="1"/>
</dbReference>
<dbReference type="Proteomes" id="UP000601435">
    <property type="component" value="Unassembled WGS sequence"/>
</dbReference>
<evidence type="ECO:0000313" key="2">
    <source>
        <dbReference type="EMBL" id="CAE7826965.1"/>
    </source>
</evidence>
<dbReference type="InterPro" id="IPR012337">
    <property type="entry name" value="RNaseH-like_sf"/>
</dbReference>
<dbReference type="SUPFAM" id="SSF53098">
    <property type="entry name" value="Ribonuclease H-like"/>
    <property type="match status" value="1"/>
</dbReference>
<evidence type="ECO:0000313" key="3">
    <source>
        <dbReference type="Proteomes" id="UP000601435"/>
    </source>
</evidence>
<dbReference type="InterPro" id="IPR001584">
    <property type="entry name" value="Integrase_cat-core"/>
</dbReference>
<dbReference type="InterPro" id="IPR036397">
    <property type="entry name" value="RNaseH_sf"/>
</dbReference>